<evidence type="ECO:0000256" key="5">
    <source>
        <dbReference type="ARBA" id="ARBA00022741"/>
    </source>
</evidence>
<dbReference type="InterPro" id="IPR004143">
    <property type="entry name" value="BPL_LPL_catalytic"/>
</dbReference>
<dbReference type="Proteomes" id="UP000233535">
    <property type="component" value="Unassembled WGS sequence"/>
</dbReference>
<evidence type="ECO:0000256" key="6">
    <source>
        <dbReference type="ARBA" id="ARBA00022840"/>
    </source>
</evidence>
<keyword evidence="6" id="KW-0067">ATP-binding</keyword>
<dbReference type="GO" id="GO:0016979">
    <property type="term" value="F:lipoate-protein ligase activity"/>
    <property type="evidence" value="ECO:0007669"/>
    <property type="project" value="UniProtKB-EC"/>
</dbReference>
<dbReference type="GO" id="GO:0017118">
    <property type="term" value="F:lipoyltransferase activity"/>
    <property type="evidence" value="ECO:0007669"/>
    <property type="project" value="TreeGrafter"/>
</dbReference>
<keyword evidence="10" id="KW-1185">Reference proteome</keyword>
<sequence length="327" mass="37954">MLYFISSSHQPAFNLATEEYLLKNFDEDFFFLYRNSPALIVGKHQNTLAEINLEKTEQENIPVYRRLSGGGTVFHDEGNLNYCFIKKGEKGKLVNFQKYSQPIIDTLQKLHVNAKFEGKSDLTIAGKKFSGNASHVYKNKVMQHGTMLFSSDLEQLNQLLKVNPLKFKDRGVRSIRSKVTNISDYLSHPLSVEQFSHLILEDLQQKFPESKKFEFSSIDLKNVENLMSEKYDNWEWNYGYSPNYNFEKLSNFEGGAILELNLQVEKGIIKNLEVFGNCIENKQVLSFKKEMHHTHHNKESVNKVLNTLPINLYFKKITQEQLLSAFF</sequence>
<reference evidence="9 10" key="1">
    <citation type="journal article" date="2017" name="Front. Microbiol.">
        <title>Labilibaculum manganireducens gen. nov., sp. nov. and Labilibaculum filiforme sp. nov., Novel Bacteroidetes Isolated from Subsurface Sediments of the Baltic Sea.</title>
        <authorList>
            <person name="Vandieken V."/>
            <person name="Marshall I.P."/>
            <person name="Niemann H."/>
            <person name="Engelen B."/>
            <person name="Cypionka H."/>
        </authorList>
    </citation>
    <scope>NUCLEOTIDE SEQUENCE [LARGE SCALE GENOMIC DNA]</scope>
    <source>
        <strain evidence="9 10">59.16B</strain>
    </source>
</reference>
<gene>
    <name evidence="9" type="ORF">BZG02_09165</name>
</gene>
<dbReference type="UniPathway" id="UPA00537">
    <property type="reaction ID" value="UER00594"/>
</dbReference>
<dbReference type="Pfam" id="PF21948">
    <property type="entry name" value="LplA-B_cat"/>
    <property type="match status" value="1"/>
</dbReference>
<dbReference type="PROSITE" id="PS51733">
    <property type="entry name" value="BPL_LPL_CATALYTIC"/>
    <property type="match status" value="1"/>
</dbReference>
<evidence type="ECO:0000313" key="10">
    <source>
        <dbReference type="Proteomes" id="UP000233535"/>
    </source>
</evidence>
<feature type="domain" description="BPL/LPL catalytic" evidence="8">
    <location>
        <begin position="24"/>
        <end position="211"/>
    </location>
</feature>
<dbReference type="GO" id="GO:0005737">
    <property type="term" value="C:cytoplasm"/>
    <property type="evidence" value="ECO:0007669"/>
    <property type="project" value="TreeGrafter"/>
</dbReference>
<dbReference type="Pfam" id="PF10437">
    <property type="entry name" value="Lip_prot_lig_C"/>
    <property type="match status" value="1"/>
</dbReference>
<dbReference type="Gene3D" id="3.30.390.50">
    <property type="entry name" value="CO dehydrogenase flavoprotein, C-terminal domain"/>
    <property type="match status" value="1"/>
</dbReference>
<dbReference type="GO" id="GO:0009249">
    <property type="term" value="P:protein lipoylation"/>
    <property type="evidence" value="ECO:0007669"/>
    <property type="project" value="InterPro"/>
</dbReference>
<dbReference type="PANTHER" id="PTHR12561">
    <property type="entry name" value="LIPOATE-PROTEIN LIGASE"/>
    <property type="match status" value="1"/>
</dbReference>
<keyword evidence="5" id="KW-0547">Nucleotide-binding</keyword>
<evidence type="ECO:0000259" key="8">
    <source>
        <dbReference type="PROSITE" id="PS51733"/>
    </source>
</evidence>
<dbReference type="SUPFAM" id="SSF82649">
    <property type="entry name" value="SufE/NifU"/>
    <property type="match status" value="1"/>
</dbReference>
<dbReference type="InterPro" id="IPR004562">
    <property type="entry name" value="LipoylTrfase_LipoateP_Ligase"/>
</dbReference>
<comment type="pathway">
    <text evidence="1">Protein modification; protein lipoylation via exogenous pathway; protein N(6)-(lipoyl)lysine from lipoate: step 2/2.</text>
</comment>
<name>A0A2N3HZW9_9BACT</name>
<evidence type="ECO:0000313" key="9">
    <source>
        <dbReference type="EMBL" id="PKQ63533.1"/>
    </source>
</evidence>
<dbReference type="PANTHER" id="PTHR12561:SF3">
    <property type="entry name" value="LIPOYLTRANSFERASE 1, MITOCHONDRIAL"/>
    <property type="match status" value="1"/>
</dbReference>
<comment type="caution">
    <text evidence="9">The sequence shown here is derived from an EMBL/GenBank/DDBJ whole genome shotgun (WGS) entry which is preliminary data.</text>
</comment>
<evidence type="ECO:0000256" key="3">
    <source>
        <dbReference type="ARBA" id="ARBA00012367"/>
    </source>
</evidence>
<organism evidence="9 10">
    <name type="scientific">Labilibaculum filiforme</name>
    <dbReference type="NCBI Taxonomy" id="1940526"/>
    <lineage>
        <taxon>Bacteria</taxon>
        <taxon>Pseudomonadati</taxon>
        <taxon>Bacteroidota</taxon>
        <taxon>Bacteroidia</taxon>
        <taxon>Marinilabiliales</taxon>
        <taxon>Marinifilaceae</taxon>
        <taxon>Labilibaculum</taxon>
    </lineage>
</organism>
<evidence type="ECO:0000256" key="2">
    <source>
        <dbReference type="ARBA" id="ARBA00005124"/>
    </source>
</evidence>
<dbReference type="NCBIfam" id="TIGR00545">
    <property type="entry name" value="lipoyltrans"/>
    <property type="match status" value="1"/>
</dbReference>
<dbReference type="EC" id="6.3.1.20" evidence="3"/>
<dbReference type="InterPro" id="IPR045864">
    <property type="entry name" value="aa-tRNA-synth_II/BPL/LPL"/>
</dbReference>
<protein>
    <recommendedName>
        <fullName evidence="3">lipoate--protein ligase</fullName>
        <ecNumber evidence="3">6.3.1.20</ecNumber>
    </recommendedName>
</protein>
<evidence type="ECO:0000256" key="4">
    <source>
        <dbReference type="ARBA" id="ARBA00022598"/>
    </source>
</evidence>
<dbReference type="RefSeq" id="WP_180335681.1">
    <property type="nucleotide sequence ID" value="NZ_MVDD01000005.1"/>
</dbReference>
<accession>A0A2N3HZW9</accession>
<dbReference type="GO" id="GO:0005524">
    <property type="term" value="F:ATP binding"/>
    <property type="evidence" value="ECO:0007669"/>
    <property type="project" value="UniProtKB-KW"/>
</dbReference>
<dbReference type="EMBL" id="MVDD01000005">
    <property type="protein sequence ID" value="PKQ63533.1"/>
    <property type="molecule type" value="Genomic_DNA"/>
</dbReference>
<evidence type="ECO:0000256" key="1">
    <source>
        <dbReference type="ARBA" id="ARBA00005085"/>
    </source>
</evidence>
<dbReference type="Gene3D" id="3.30.930.10">
    <property type="entry name" value="Bira Bifunctional Protein, Domain 2"/>
    <property type="match status" value="1"/>
</dbReference>
<comment type="catalytic activity">
    <reaction evidence="7">
        <text>L-lysyl-[lipoyl-carrier protein] + (R)-lipoate + ATP = N(6)-[(R)-lipoyl]-L-lysyl-[lipoyl-carrier protein] + AMP + diphosphate + H(+)</text>
        <dbReference type="Rhea" id="RHEA:49288"/>
        <dbReference type="Rhea" id="RHEA-COMP:10500"/>
        <dbReference type="Rhea" id="RHEA-COMP:10502"/>
        <dbReference type="ChEBI" id="CHEBI:15378"/>
        <dbReference type="ChEBI" id="CHEBI:29969"/>
        <dbReference type="ChEBI" id="CHEBI:30616"/>
        <dbReference type="ChEBI" id="CHEBI:33019"/>
        <dbReference type="ChEBI" id="CHEBI:83088"/>
        <dbReference type="ChEBI" id="CHEBI:83099"/>
        <dbReference type="ChEBI" id="CHEBI:456215"/>
        <dbReference type="EC" id="6.3.1.20"/>
    </reaction>
</comment>
<dbReference type="AlphaFoldDB" id="A0A2N3HZW9"/>
<dbReference type="SUPFAM" id="SSF55681">
    <property type="entry name" value="Class II aaRS and biotin synthetases"/>
    <property type="match status" value="1"/>
</dbReference>
<proteinExistence type="predicted"/>
<keyword evidence="4 9" id="KW-0436">Ligase</keyword>
<dbReference type="CDD" id="cd16443">
    <property type="entry name" value="LplA"/>
    <property type="match status" value="1"/>
</dbReference>
<comment type="pathway">
    <text evidence="2">Protein modification; protein lipoylation via exogenous pathway; protein N(6)-(lipoyl)lysine from lipoate: step 1/2.</text>
</comment>
<dbReference type="InterPro" id="IPR019491">
    <property type="entry name" value="Lipoate_protein_ligase_C"/>
</dbReference>
<evidence type="ECO:0000256" key="7">
    <source>
        <dbReference type="ARBA" id="ARBA00048037"/>
    </source>
</evidence>